<evidence type="ECO:0000256" key="3">
    <source>
        <dbReference type="PROSITE-ProRule" id="PRU00176"/>
    </source>
</evidence>
<evidence type="ECO:0000259" key="5">
    <source>
        <dbReference type="PROSITE" id="PS50102"/>
    </source>
</evidence>
<comment type="caution">
    <text evidence="6">The sequence shown here is derived from an EMBL/GenBank/DDBJ whole genome shotgun (WGS) entry which is preliminary data.</text>
</comment>
<feature type="domain" description="RRM" evidence="5">
    <location>
        <begin position="141"/>
        <end position="218"/>
    </location>
</feature>
<feature type="domain" description="RRM" evidence="5">
    <location>
        <begin position="50"/>
        <end position="126"/>
    </location>
</feature>
<dbReference type="SMART" id="SM00360">
    <property type="entry name" value="RRM"/>
    <property type="match status" value="2"/>
</dbReference>
<dbReference type="PANTHER" id="PTHR48026">
    <property type="entry name" value="HOMOLOGOUS TO DROSOPHILA SQD (SQUID) PROTEIN"/>
    <property type="match status" value="1"/>
</dbReference>
<reference evidence="6" key="1">
    <citation type="submission" date="2013-04" db="EMBL/GenBank/DDBJ databases">
        <authorList>
            <person name="Qu J."/>
            <person name="Murali S.C."/>
            <person name="Bandaranaike D."/>
            <person name="Bellair M."/>
            <person name="Blankenburg K."/>
            <person name="Chao H."/>
            <person name="Dinh H."/>
            <person name="Doddapaneni H."/>
            <person name="Downs B."/>
            <person name="Dugan-Rocha S."/>
            <person name="Elkadiri S."/>
            <person name="Gnanaolivu R.D."/>
            <person name="Hernandez B."/>
            <person name="Javaid M."/>
            <person name="Jayaseelan J.C."/>
            <person name="Lee S."/>
            <person name="Li M."/>
            <person name="Ming W."/>
            <person name="Munidasa M."/>
            <person name="Muniz J."/>
            <person name="Nguyen L."/>
            <person name="Ongeri F."/>
            <person name="Osuji N."/>
            <person name="Pu L.-L."/>
            <person name="Puazo M."/>
            <person name="Qu C."/>
            <person name="Quiroz J."/>
            <person name="Raj R."/>
            <person name="Weissenberger G."/>
            <person name="Xin Y."/>
            <person name="Zou X."/>
            <person name="Han Y."/>
            <person name="Richards S."/>
            <person name="Worley K."/>
            <person name="Muzny D."/>
            <person name="Gibbs R."/>
        </authorList>
    </citation>
    <scope>NUCLEOTIDE SEQUENCE</scope>
    <source>
        <strain evidence="6">Sampled in the wild</strain>
    </source>
</reference>
<dbReference type="PROSITE" id="PS50102">
    <property type="entry name" value="RRM"/>
    <property type="match status" value="2"/>
</dbReference>
<dbReference type="GO" id="GO:0000398">
    <property type="term" value="P:mRNA splicing, via spliceosome"/>
    <property type="evidence" value="ECO:0007669"/>
    <property type="project" value="TreeGrafter"/>
</dbReference>
<sequence>MHVYKMNTGESDGDSREVGDSRRNGNNERNSNYRDSKGHNDKPSEPEQYRKLFIGGLDYRTTDETLKSHFEKWGEIVDVVVMKDPKTKRSRGFGFITYSCARMVDDAQAARPHRVDGREVESKRAVPREDIGKPEAGVTVKKLFVGALKDGIDEADLQNYFSKYGKVLSVHIVVNKETLQKRGFAFVEFEDHDAVDKVVLCKNHTINGRRIDVKKALNKNEMAALQTGASFGSRERTYPASTGRTGRGYAGGSTRGTWGGESGGGEWGGRRGVGGSGWGEGYGRGPWDGGSDGPGWSQDERKGGGWGGPSHGGGGGGYGGSRWEDDSIRGGGYQQSYNGGPVVALVGMGQVDMEVGGSIEVSIYFIGHGDGRTGAEHKLSQLTFLKNALTKPD</sequence>
<keyword evidence="1" id="KW-0677">Repeat</keyword>
<dbReference type="InterPro" id="IPR035979">
    <property type="entry name" value="RBD_domain_sf"/>
</dbReference>
<dbReference type="InterPro" id="IPR000504">
    <property type="entry name" value="RRM_dom"/>
</dbReference>
<evidence type="ECO:0000256" key="2">
    <source>
        <dbReference type="ARBA" id="ARBA00022884"/>
    </source>
</evidence>
<evidence type="ECO:0000256" key="4">
    <source>
        <dbReference type="SAM" id="MobiDB-lite"/>
    </source>
</evidence>
<dbReference type="GO" id="GO:0098687">
    <property type="term" value="C:chromosomal region"/>
    <property type="evidence" value="ECO:0007669"/>
    <property type="project" value="UniProtKB-ARBA"/>
</dbReference>
<dbReference type="SUPFAM" id="SSF54928">
    <property type="entry name" value="RNA-binding domain, RBD"/>
    <property type="match status" value="2"/>
</dbReference>
<dbReference type="CDD" id="cd12578">
    <property type="entry name" value="RRM1_hnRNPA_like"/>
    <property type="match status" value="1"/>
</dbReference>
<dbReference type="PANTHER" id="PTHR48026:SF14">
    <property type="entry name" value="HETEROGENEOUS NUCLEAR RIBONUCLEOPROTEIN A1"/>
    <property type="match status" value="1"/>
</dbReference>
<dbReference type="OrthoDB" id="1875751at2759"/>
<evidence type="ECO:0000313" key="7">
    <source>
        <dbReference type="Proteomes" id="UP000792457"/>
    </source>
</evidence>
<feature type="compositionally biased region" description="Gly residues" evidence="4">
    <location>
        <begin position="304"/>
        <end position="320"/>
    </location>
</feature>
<name>A0A8K0NWN4_LADFU</name>
<dbReference type="GO" id="GO:0071013">
    <property type="term" value="C:catalytic step 2 spliceosome"/>
    <property type="evidence" value="ECO:0007669"/>
    <property type="project" value="TreeGrafter"/>
</dbReference>
<dbReference type="Pfam" id="PF00076">
    <property type="entry name" value="RRM_1"/>
    <property type="match status" value="2"/>
</dbReference>
<gene>
    <name evidence="6" type="ORF">J437_LFUL001383</name>
</gene>
<organism evidence="6 7">
    <name type="scientific">Ladona fulva</name>
    <name type="common">Scarce chaser dragonfly</name>
    <name type="synonym">Libellula fulva</name>
    <dbReference type="NCBI Taxonomy" id="123851"/>
    <lineage>
        <taxon>Eukaryota</taxon>
        <taxon>Metazoa</taxon>
        <taxon>Ecdysozoa</taxon>
        <taxon>Arthropoda</taxon>
        <taxon>Hexapoda</taxon>
        <taxon>Insecta</taxon>
        <taxon>Pterygota</taxon>
        <taxon>Palaeoptera</taxon>
        <taxon>Odonata</taxon>
        <taxon>Epiprocta</taxon>
        <taxon>Anisoptera</taxon>
        <taxon>Libelluloidea</taxon>
        <taxon>Libellulidae</taxon>
        <taxon>Ladona</taxon>
    </lineage>
</organism>
<dbReference type="Proteomes" id="UP000792457">
    <property type="component" value="Unassembled WGS sequence"/>
</dbReference>
<dbReference type="AlphaFoldDB" id="A0A8K0NWN4"/>
<protein>
    <recommendedName>
        <fullName evidence="5">RRM domain-containing protein</fullName>
    </recommendedName>
</protein>
<evidence type="ECO:0000256" key="1">
    <source>
        <dbReference type="ARBA" id="ARBA00022737"/>
    </source>
</evidence>
<keyword evidence="7" id="KW-1185">Reference proteome</keyword>
<feature type="compositionally biased region" description="Gly residues" evidence="4">
    <location>
        <begin position="245"/>
        <end position="293"/>
    </location>
</feature>
<dbReference type="InterPro" id="IPR012677">
    <property type="entry name" value="Nucleotide-bd_a/b_plait_sf"/>
</dbReference>
<proteinExistence type="predicted"/>
<dbReference type="GO" id="GO:0003730">
    <property type="term" value="F:mRNA 3'-UTR binding"/>
    <property type="evidence" value="ECO:0007669"/>
    <property type="project" value="TreeGrafter"/>
</dbReference>
<keyword evidence="2 3" id="KW-0694">RNA-binding</keyword>
<reference evidence="6" key="2">
    <citation type="submission" date="2017-10" db="EMBL/GenBank/DDBJ databases">
        <title>Ladona fulva Genome sequencing and assembly.</title>
        <authorList>
            <person name="Murali S."/>
            <person name="Richards S."/>
            <person name="Bandaranaike D."/>
            <person name="Bellair M."/>
            <person name="Blankenburg K."/>
            <person name="Chao H."/>
            <person name="Dinh H."/>
            <person name="Doddapaneni H."/>
            <person name="Dugan-Rocha S."/>
            <person name="Elkadiri S."/>
            <person name="Gnanaolivu R."/>
            <person name="Hernandez B."/>
            <person name="Skinner E."/>
            <person name="Javaid M."/>
            <person name="Lee S."/>
            <person name="Li M."/>
            <person name="Ming W."/>
            <person name="Munidasa M."/>
            <person name="Muniz J."/>
            <person name="Nguyen L."/>
            <person name="Hughes D."/>
            <person name="Osuji N."/>
            <person name="Pu L.-L."/>
            <person name="Puazo M."/>
            <person name="Qu C."/>
            <person name="Quiroz J."/>
            <person name="Raj R."/>
            <person name="Weissenberger G."/>
            <person name="Xin Y."/>
            <person name="Zou X."/>
            <person name="Han Y."/>
            <person name="Worley K."/>
            <person name="Muzny D."/>
            <person name="Gibbs R."/>
        </authorList>
    </citation>
    <scope>NUCLEOTIDE SEQUENCE</scope>
    <source>
        <strain evidence="6">Sampled in the wild</strain>
    </source>
</reference>
<dbReference type="EMBL" id="KZ308196">
    <property type="protein sequence ID" value="KAG8224433.1"/>
    <property type="molecule type" value="Genomic_DNA"/>
</dbReference>
<feature type="compositionally biased region" description="Basic and acidic residues" evidence="4">
    <location>
        <begin position="13"/>
        <end position="47"/>
    </location>
</feature>
<accession>A0A8K0NWN4</accession>
<feature type="region of interest" description="Disordered" evidence="4">
    <location>
        <begin position="233"/>
        <end position="332"/>
    </location>
</feature>
<dbReference type="Gene3D" id="3.30.70.330">
    <property type="match status" value="2"/>
</dbReference>
<feature type="region of interest" description="Disordered" evidence="4">
    <location>
        <begin position="1"/>
        <end position="47"/>
    </location>
</feature>
<dbReference type="FunFam" id="3.30.70.330:FF:000040">
    <property type="entry name" value="Heterogeneous nuclear ribonucleoprotein A2/B1"/>
    <property type="match status" value="1"/>
</dbReference>
<evidence type="ECO:0000313" key="6">
    <source>
        <dbReference type="EMBL" id="KAG8224433.1"/>
    </source>
</evidence>